<dbReference type="Proteomes" id="UP000291084">
    <property type="component" value="Chromosome 9"/>
</dbReference>
<dbReference type="EMBL" id="AP015042">
    <property type="protein sequence ID" value="BAT97565.1"/>
    <property type="molecule type" value="Genomic_DNA"/>
</dbReference>
<gene>
    <name evidence="1" type="primary">Vigan.09G104500</name>
    <name evidence="1" type="ORF">VIGAN_09104500</name>
</gene>
<sequence>MSRFMVLVSVLSSVLLRKCIHMYNEYAHLLLDMAFVLVSSVTFSAMRFRPTEAVSGRISPMTSMMGRPDR</sequence>
<accession>A0A0S3SXH9</accession>
<dbReference type="AlphaFoldDB" id="A0A0S3SXH9"/>
<keyword evidence="2" id="KW-1185">Reference proteome</keyword>
<dbReference type="OrthoDB" id="824410at2759"/>
<protein>
    <submittedName>
        <fullName evidence="1">Uncharacterized protein</fullName>
    </submittedName>
</protein>
<name>A0A0S3SXH9_PHAAN</name>
<evidence type="ECO:0000313" key="2">
    <source>
        <dbReference type="Proteomes" id="UP000291084"/>
    </source>
</evidence>
<organism evidence="1 2">
    <name type="scientific">Vigna angularis var. angularis</name>
    <dbReference type="NCBI Taxonomy" id="157739"/>
    <lineage>
        <taxon>Eukaryota</taxon>
        <taxon>Viridiplantae</taxon>
        <taxon>Streptophyta</taxon>
        <taxon>Embryophyta</taxon>
        <taxon>Tracheophyta</taxon>
        <taxon>Spermatophyta</taxon>
        <taxon>Magnoliopsida</taxon>
        <taxon>eudicotyledons</taxon>
        <taxon>Gunneridae</taxon>
        <taxon>Pentapetalae</taxon>
        <taxon>rosids</taxon>
        <taxon>fabids</taxon>
        <taxon>Fabales</taxon>
        <taxon>Fabaceae</taxon>
        <taxon>Papilionoideae</taxon>
        <taxon>50 kb inversion clade</taxon>
        <taxon>NPAAA clade</taxon>
        <taxon>indigoferoid/millettioid clade</taxon>
        <taxon>Phaseoleae</taxon>
        <taxon>Vigna</taxon>
    </lineage>
</organism>
<proteinExistence type="predicted"/>
<reference evidence="1 2" key="1">
    <citation type="journal article" date="2015" name="Sci. Rep.">
        <title>The power of single molecule real-time sequencing technology in the de novo assembly of a eukaryotic genome.</title>
        <authorList>
            <person name="Sakai H."/>
            <person name="Naito K."/>
            <person name="Ogiso-Tanaka E."/>
            <person name="Takahashi Y."/>
            <person name="Iseki K."/>
            <person name="Muto C."/>
            <person name="Satou K."/>
            <person name="Teruya K."/>
            <person name="Shiroma A."/>
            <person name="Shimoji M."/>
            <person name="Hirano T."/>
            <person name="Itoh T."/>
            <person name="Kaga A."/>
            <person name="Tomooka N."/>
        </authorList>
    </citation>
    <scope>NUCLEOTIDE SEQUENCE [LARGE SCALE GENOMIC DNA]</scope>
    <source>
        <strain evidence="2">cv. Shumari</strain>
    </source>
</reference>
<evidence type="ECO:0000313" key="1">
    <source>
        <dbReference type="EMBL" id="BAT97565.1"/>
    </source>
</evidence>